<sequence>MRTFLKAVLILCLLTTLILVPPVVAILLGYSVWTGAAVSAGALGLILVFFLVRFIWSRYRERKFVNGLVAEDASAEDKAIASEQRKQWKMSVAELKKSHLRVKGDPLYVLPWYMVMGETGTGKSTAIENSGLITNLAQPPRASGVSGTRNCEWWFFNEAIVLDTAGRYATHQDEPQDKREWHSFLKQLAKYRKKEPLNGLVVTVSAKTLLTGTREEVDLEGRKIRDRIDELMKVIGARFPIYLLVTKCDLIQGMTEFCEQLPDAVYEQVFGSINGDMQCDASFYLSSSFSQVTEKLRNYRLQVARSLGPDSTRTRILFFPEEFQGIESRLKVFAEAAFSSNVYQEAPFLRGLFFSSARQSGRPFSQFPEAAPMLEKRASGQEQDATDTSYFLHDLFSKILPVDRNIHVPTRRLMEGKRRMKVMAFSCLALASLTLGVLLSYSFSLNLSMVRDAQREYAMVPSLRGELSEDVDTLERLRLLIRSVEEKNESRLLPDFGLDHCSALERDLKVRYCDRFQGVFLAFYDTKMGDAVVNFSPETSKEELAGVFPHYIRRINLIAARSGGAEPAALSALPQPDFRSLLIPEGSWDNPSVLDAVSAQYLDYLTWASPKMLAGEKEMLASWLSYGVKNEDLSLAWVVTWCNGLGGIPPLTLAEFWEGSRRLANEPFVGPAFTLKGREQVFGMLTELEQALDIPLEIAQKKTTFLAWYHEVYAQSWHSFATFFPKGQETVTGKEESISTLVRMGTQDNPYFSLLSEMALELSFFQSEVEEPPLWMEPVFEFEAIRQHALVSTQNKKGGPNVRVPGKGARLLYRIKKVAGPVNKDAQVPEAVVAGAEAFNRYAEGLSGMSTAALSPAGAFALAGTAFTEDPVTGGSPVRTAIHGEDSLKIVMETHRTPRALFRTLLSGPFDYLWADTCNTAGRYLQDVWDETVLSEIQGVYNKKNISGLLFGKGGAVKRFVAGPAKPFIGKKSKKGYYAKEVAGQSIPFTDSLFTYVTRGTYSVKSDKAVFKVTIEGLPTDINPEATIQPHITTLELESVEKTQVLTNRNYRVQETFDWSSKDGGEVTLTIGVGDLVLEKKYTGSWAFAKFIKDFSNGRHEFRVRDFPEASGSLKRKGVRYIRVKYKMTGTKPILRMMNNVAGKPPEVIVAWLD</sequence>
<dbReference type="Proteomes" id="UP000198870">
    <property type="component" value="Unassembled WGS sequence"/>
</dbReference>
<keyword evidence="1" id="KW-1133">Transmembrane helix</keyword>
<dbReference type="STRING" id="419481.SAMN05216233_105103"/>
<dbReference type="PANTHER" id="PTHR36153">
    <property type="entry name" value="INNER MEMBRANE PROTEIN-RELATED"/>
    <property type="match status" value="1"/>
</dbReference>
<dbReference type="AlphaFoldDB" id="A0A1G5E252"/>
<gene>
    <name evidence="3" type="ORF">SAMN05216233_105103</name>
</gene>
<dbReference type="SUPFAM" id="SSF52540">
    <property type="entry name" value="P-loop containing nucleoside triphosphate hydrolases"/>
    <property type="match status" value="1"/>
</dbReference>
<evidence type="ECO:0000259" key="2">
    <source>
        <dbReference type="Pfam" id="PF14331"/>
    </source>
</evidence>
<feature type="transmembrane region" description="Helical" evidence="1">
    <location>
        <begin position="422"/>
        <end position="443"/>
    </location>
</feature>
<reference evidence="3 4" key="1">
    <citation type="submission" date="2016-10" db="EMBL/GenBank/DDBJ databases">
        <authorList>
            <person name="de Groot N.N."/>
        </authorList>
    </citation>
    <scope>NUCLEOTIDE SEQUENCE [LARGE SCALE GENOMIC DNA]</scope>
    <source>
        <strain evidence="3 4">AA1</strain>
    </source>
</reference>
<proteinExistence type="predicted"/>
<dbReference type="RefSeq" id="WP_092210273.1">
    <property type="nucleotide sequence ID" value="NZ_FMUX01000005.1"/>
</dbReference>
<keyword evidence="1" id="KW-0472">Membrane</keyword>
<dbReference type="EMBL" id="FMUX01000005">
    <property type="protein sequence ID" value="SCY20558.1"/>
    <property type="molecule type" value="Genomic_DNA"/>
</dbReference>
<accession>A0A1G5E252</accession>
<evidence type="ECO:0000313" key="3">
    <source>
        <dbReference type="EMBL" id="SCY20558.1"/>
    </source>
</evidence>
<dbReference type="InterPro" id="IPR053156">
    <property type="entry name" value="T6SS_TssM-like"/>
</dbReference>
<keyword evidence="1" id="KW-0812">Transmembrane</keyword>
<dbReference type="Pfam" id="PF14331">
    <property type="entry name" value="IcmF-related_N"/>
    <property type="match status" value="1"/>
</dbReference>
<dbReference type="InterPro" id="IPR025743">
    <property type="entry name" value="TssM1_N"/>
</dbReference>
<dbReference type="OrthoDB" id="9758229at2"/>
<evidence type="ECO:0000313" key="4">
    <source>
        <dbReference type="Proteomes" id="UP000198870"/>
    </source>
</evidence>
<dbReference type="PANTHER" id="PTHR36153:SF1">
    <property type="entry name" value="TYPE VI SECRETION SYSTEM COMPONENT TSSM1"/>
    <property type="match status" value="1"/>
</dbReference>
<evidence type="ECO:0000256" key="1">
    <source>
        <dbReference type="SAM" id="Phobius"/>
    </source>
</evidence>
<protein>
    <submittedName>
        <fullName evidence="3">Type VI secretion system protein ImpL</fullName>
    </submittedName>
</protein>
<dbReference type="Gene3D" id="3.40.50.300">
    <property type="entry name" value="P-loop containing nucleotide triphosphate hydrolases"/>
    <property type="match status" value="1"/>
</dbReference>
<keyword evidence="4" id="KW-1185">Reference proteome</keyword>
<name>A0A1G5E252_9BACT</name>
<feature type="domain" description="Type VI secretion system component TssM1 N-terminal" evidence="2">
    <location>
        <begin position="176"/>
        <end position="427"/>
    </location>
</feature>
<dbReference type="InterPro" id="IPR027417">
    <property type="entry name" value="P-loop_NTPase"/>
</dbReference>
<feature type="transmembrane region" description="Helical" evidence="1">
    <location>
        <begin position="35"/>
        <end position="56"/>
    </location>
</feature>
<organism evidence="3 4">
    <name type="scientific">Desulfoluna spongiiphila</name>
    <dbReference type="NCBI Taxonomy" id="419481"/>
    <lineage>
        <taxon>Bacteria</taxon>
        <taxon>Pseudomonadati</taxon>
        <taxon>Thermodesulfobacteriota</taxon>
        <taxon>Desulfobacteria</taxon>
        <taxon>Desulfobacterales</taxon>
        <taxon>Desulfolunaceae</taxon>
        <taxon>Desulfoluna</taxon>
    </lineage>
</organism>